<comment type="caution">
    <text evidence="7">The sequence shown here is derived from an EMBL/GenBank/DDBJ whole genome shotgun (WGS) entry which is preliminary data.</text>
</comment>
<evidence type="ECO:0000256" key="5">
    <source>
        <dbReference type="SAM" id="MobiDB-lite"/>
    </source>
</evidence>
<keyword evidence="4" id="KW-0862">Zinc</keyword>
<keyword evidence="8" id="KW-1185">Reference proteome</keyword>
<proteinExistence type="inferred from homology"/>
<evidence type="ECO:0000256" key="4">
    <source>
        <dbReference type="ARBA" id="ARBA00022833"/>
    </source>
</evidence>
<dbReference type="PANTHER" id="PTHR42978">
    <property type="entry name" value="QUORUM-QUENCHING LACTONASE YTNP-RELATED-RELATED"/>
    <property type="match status" value="1"/>
</dbReference>
<dbReference type="GO" id="GO:0016787">
    <property type="term" value="F:hydrolase activity"/>
    <property type="evidence" value="ECO:0007669"/>
    <property type="project" value="UniProtKB-KW"/>
</dbReference>
<dbReference type="Pfam" id="PF00753">
    <property type="entry name" value="Lactamase_B"/>
    <property type="match status" value="1"/>
</dbReference>
<evidence type="ECO:0000256" key="3">
    <source>
        <dbReference type="ARBA" id="ARBA00022801"/>
    </source>
</evidence>
<dbReference type="CDD" id="cd07730">
    <property type="entry name" value="metallo-hydrolase-like_MBL-fold"/>
    <property type="match status" value="1"/>
</dbReference>
<reference evidence="7 8" key="1">
    <citation type="submission" date="2023-04" db="EMBL/GenBank/DDBJ databases">
        <title>Colletotrichum tabacum stain YC1 causing leaf anthracnose on Nicotiana tabacum(L.) cv.</title>
        <authorList>
            <person name="Ji Z."/>
            <person name="Wang M."/>
            <person name="Zhang J."/>
            <person name="Wang N."/>
            <person name="Zhou Z."/>
        </authorList>
    </citation>
    <scope>NUCLEOTIDE SEQUENCE [LARGE SCALE GENOMIC DNA]</scope>
    <source>
        <strain evidence="7 8">YC1</strain>
    </source>
</reference>
<dbReference type="EMBL" id="JASAOK010000045">
    <property type="protein sequence ID" value="KAK6212077.1"/>
    <property type="molecule type" value="Genomic_DNA"/>
</dbReference>
<feature type="region of interest" description="Disordered" evidence="5">
    <location>
        <begin position="299"/>
        <end position="319"/>
    </location>
</feature>
<dbReference type="Proteomes" id="UP001327957">
    <property type="component" value="Unassembled WGS sequence"/>
</dbReference>
<dbReference type="GO" id="GO:0046872">
    <property type="term" value="F:metal ion binding"/>
    <property type="evidence" value="ECO:0007669"/>
    <property type="project" value="UniProtKB-KW"/>
</dbReference>
<keyword evidence="2" id="KW-0479">Metal-binding</keyword>
<dbReference type="AlphaFoldDB" id="A0AAV9T374"/>
<dbReference type="SUPFAM" id="SSF56281">
    <property type="entry name" value="Metallo-hydrolase/oxidoreductase"/>
    <property type="match status" value="1"/>
</dbReference>
<evidence type="ECO:0000313" key="8">
    <source>
        <dbReference type="Proteomes" id="UP001327957"/>
    </source>
</evidence>
<dbReference type="PANTHER" id="PTHR42978:SF5">
    <property type="entry name" value="METALLO-BETA-LACTAMASE DOMAIN-CONTAINING PROTEIN"/>
    <property type="match status" value="1"/>
</dbReference>
<gene>
    <name evidence="7" type="ORF">QIS74_10031</name>
</gene>
<protein>
    <submittedName>
        <fullName evidence="7">Metallo-beta-lactamase superfamily protein</fullName>
    </submittedName>
</protein>
<evidence type="ECO:0000256" key="2">
    <source>
        <dbReference type="ARBA" id="ARBA00022723"/>
    </source>
</evidence>
<evidence type="ECO:0000259" key="6">
    <source>
        <dbReference type="Pfam" id="PF00753"/>
    </source>
</evidence>
<evidence type="ECO:0000256" key="1">
    <source>
        <dbReference type="ARBA" id="ARBA00007749"/>
    </source>
</evidence>
<sequence>MSATESLRIPPSTATVQVSIIDTTLDGTLPTAPFMGPPIRGFETWHGVGYAFLVTRTDAQGGRRRVVFDLGLPTDWANDFSPPVIEAVKQMGGAMTARKYVSEILTENGVDLEGIEAVFWSHTHPDHIGRPSLFPASTALVVGPGVKEAYFPGWPAVPDAPVLAREFEGREVRELDFSSGGDASGVAAGLEIGGLRALDYFGDGSFYLLSAPGHAVGHINALARTTAAGASADGSGSGGSSSSFIYMAGDSFHHASVLRPHAGARLPKEVRLPGFCCAGRAFHAVHPLGGNVAAQPGPAVDGSDGDGDADAESTAFHTIPGTDAGEAPLALDVGEARRTLAAVRRFDASPDVLVVAAHDDSLYGVVEFFPRDASGWRGKGWKESGRWLFLRDLRTPVEMAGASA</sequence>
<accession>A0AAV9T374</accession>
<dbReference type="InterPro" id="IPR036866">
    <property type="entry name" value="RibonucZ/Hydroxyglut_hydro"/>
</dbReference>
<dbReference type="InterPro" id="IPR001279">
    <property type="entry name" value="Metallo-B-lactamas"/>
</dbReference>
<name>A0AAV9T374_9PEZI</name>
<dbReference type="InterPro" id="IPR051013">
    <property type="entry name" value="MBL_superfamily_lactonases"/>
</dbReference>
<keyword evidence="3" id="KW-0378">Hydrolase</keyword>
<comment type="similarity">
    <text evidence="1">Belongs to the metallo-beta-lactamase superfamily.</text>
</comment>
<feature type="domain" description="Metallo-beta-lactamase" evidence="6">
    <location>
        <begin position="49"/>
        <end position="164"/>
    </location>
</feature>
<organism evidence="7 8">
    <name type="scientific">Colletotrichum tabaci</name>
    <dbReference type="NCBI Taxonomy" id="1209068"/>
    <lineage>
        <taxon>Eukaryota</taxon>
        <taxon>Fungi</taxon>
        <taxon>Dikarya</taxon>
        <taxon>Ascomycota</taxon>
        <taxon>Pezizomycotina</taxon>
        <taxon>Sordariomycetes</taxon>
        <taxon>Hypocreomycetidae</taxon>
        <taxon>Glomerellales</taxon>
        <taxon>Glomerellaceae</taxon>
        <taxon>Colletotrichum</taxon>
        <taxon>Colletotrichum destructivum species complex</taxon>
    </lineage>
</organism>
<dbReference type="Gene3D" id="3.60.15.10">
    <property type="entry name" value="Ribonuclease Z/Hydroxyacylglutathione hydrolase-like"/>
    <property type="match status" value="1"/>
</dbReference>
<evidence type="ECO:0000313" key="7">
    <source>
        <dbReference type="EMBL" id="KAK6212077.1"/>
    </source>
</evidence>